<sequence length="472" mass="51398">MSTATSSSPSSTSAPAITTVGELRAAGYEHKPLRVEIRDNLLAALREGRDPWPGLHGLENTVIPQLERALLAGHDVVLLGERGQGKTRLLRTMIGLLDEWTPVIDGSELGEHPFDPITVESRRRAAELGDELPVAWRHRDERYSEKLATPDTSVADLIGDVDPMKVAEGRSLGDPETIHFGLIPRSHRGIVAINELPDLAERIQVAMLNVMEERDIQIRGYVLRLPLDVLVVASANPEDYTNRGRIITPLKDRFGAEIRTHYPVELDAEVAVIRQEAELVAEVPDAIIEILARFTRNLRESSAVDQRSGVSARFAIAGAETIAAAALHRATVQGEDAAVARVVDLETAVDVLGGKIEFESGEEGRETEILTHLLRTATAETVRAHFRGIDFALLVEAIENGQMVTTGEQVTARDFLAGLPRLGESDLYDQICDRFAAKSDGESAAAIELALEGLYLARKIGKDSDGAETVYG</sequence>
<dbReference type="Gene3D" id="3.40.50.300">
    <property type="entry name" value="P-loop containing nucleotide triphosphate hydrolases"/>
    <property type="match status" value="1"/>
</dbReference>
<protein>
    <submittedName>
        <fullName evidence="1">Sigma 54-interacting transcriptional regulator</fullName>
    </submittedName>
</protein>
<dbReference type="SUPFAM" id="SSF52540">
    <property type="entry name" value="P-loop containing nucleoside triphosphate hydrolases"/>
    <property type="match status" value="1"/>
</dbReference>
<organism evidence="1 2">
    <name type="scientific">Nocardioides fonticola</name>
    <dbReference type="NCBI Taxonomy" id="450363"/>
    <lineage>
        <taxon>Bacteria</taxon>
        <taxon>Bacillati</taxon>
        <taxon>Actinomycetota</taxon>
        <taxon>Actinomycetes</taxon>
        <taxon>Propionibacteriales</taxon>
        <taxon>Nocardioidaceae</taxon>
        <taxon>Nocardioides</taxon>
    </lineage>
</organism>
<evidence type="ECO:0000313" key="1">
    <source>
        <dbReference type="EMBL" id="GAA4110284.1"/>
    </source>
</evidence>
<proteinExistence type="predicted"/>
<comment type="caution">
    <text evidence="1">The sequence shown here is derived from an EMBL/GenBank/DDBJ whole genome shotgun (WGS) entry which is preliminary data.</text>
</comment>
<dbReference type="RefSeq" id="WP_344731658.1">
    <property type="nucleotide sequence ID" value="NZ_BAAAZH010000003.1"/>
</dbReference>
<name>A0ABP7XBN2_9ACTN</name>
<dbReference type="PANTHER" id="PTHR30267">
    <property type="entry name" value="PROTEIN KINASE PRKA"/>
    <property type="match status" value="1"/>
</dbReference>
<evidence type="ECO:0000313" key="2">
    <source>
        <dbReference type="Proteomes" id="UP001501495"/>
    </source>
</evidence>
<reference evidence="2" key="1">
    <citation type="journal article" date="2019" name="Int. J. Syst. Evol. Microbiol.">
        <title>The Global Catalogue of Microorganisms (GCM) 10K type strain sequencing project: providing services to taxonomists for standard genome sequencing and annotation.</title>
        <authorList>
            <consortium name="The Broad Institute Genomics Platform"/>
            <consortium name="The Broad Institute Genome Sequencing Center for Infectious Disease"/>
            <person name="Wu L."/>
            <person name="Ma J."/>
        </authorList>
    </citation>
    <scope>NUCLEOTIDE SEQUENCE [LARGE SCALE GENOMIC DNA]</scope>
    <source>
        <strain evidence="2">JCM 16703</strain>
    </source>
</reference>
<dbReference type="InterPro" id="IPR027417">
    <property type="entry name" value="P-loop_NTPase"/>
</dbReference>
<dbReference type="Proteomes" id="UP001501495">
    <property type="component" value="Unassembled WGS sequence"/>
</dbReference>
<dbReference type="PANTHER" id="PTHR30267:SF2">
    <property type="entry name" value="PROTEIN PRKA"/>
    <property type="match status" value="1"/>
</dbReference>
<dbReference type="EMBL" id="BAAAZH010000003">
    <property type="protein sequence ID" value="GAA4110284.1"/>
    <property type="molecule type" value="Genomic_DNA"/>
</dbReference>
<accession>A0ABP7XBN2</accession>
<gene>
    <name evidence="1" type="ORF">GCM10022215_05330</name>
</gene>
<keyword evidence="2" id="KW-1185">Reference proteome</keyword>